<proteinExistence type="predicted"/>
<dbReference type="GeneID" id="70234859"/>
<accession>A0A9P8P808</accession>
<dbReference type="Proteomes" id="UP000769157">
    <property type="component" value="Unassembled WGS sequence"/>
</dbReference>
<gene>
    <name evidence="1" type="ORF">OGAPHI_002892</name>
</gene>
<sequence>MFSCSRISKSPSLPLAGETAEPTPLDFAREFLRDSVSCETGGSLLFSKAPPAGTVSLLGELLPNAVVEPEFEAAVGESSWNAGLEIGPGDTAVSLVAEDDEFGILPCAVVCCKIGGGEGHLKLDIAMTEGELSSTFFCCACLDGAFFVLDVALSPSNDIEDDFLICVCGKLSTLCIFGSEVSDMAYQHF</sequence>
<reference evidence="1" key="1">
    <citation type="journal article" date="2021" name="Open Biol.">
        <title>Shared evolutionary footprints suggest mitochondrial oxidative damage underlies multiple complex I losses in fungi.</title>
        <authorList>
            <person name="Schikora-Tamarit M.A."/>
            <person name="Marcet-Houben M."/>
            <person name="Nosek J."/>
            <person name="Gabaldon T."/>
        </authorList>
    </citation>
    <scope>NUCLEOTIDE SEQUENCE</scope>
    <source>
        <strain evidence="1">CBS6075</strain>
    </source>
</reference>
<evidence type="ECO:0000313" key="1">
    <source>
        <dbReference type="EMBL" id="KAH3667243.1"/>
    </source>
</evidence>
<protein>
    <submittedName>
        <fullName evidence="1">Uncharacterized protein</fullName>
    </submittedName>
</protein>
<comment type="caution">
    <text evidence="1">The sequence shown here is derived from an EMBL/GenBank/DDBJ whole genome shotgun (WGS) entry which is preliminary data.</text>
</comment>
<dbReference type="EMBL" id="JAEUBE010000183">
    <property type="protein sequence ID" value="KAH3667243.1"/>
    <property type="molecule type" value="Genomic_DNA"/>
</dbReference>
<dbReference type="AlphaFoldDB" id="A0A9P8P808"/>
<keyword evidence="2" id="KW-1185">Reference proteome</keyword>
<evidence type="ECO:0000313" key="2">
    <source>
        <dbReference type="Proteomes" id="UP000769157"/>
    </source>
</evidence>
<name>A0A9P8P808_9ASCO</name>
<organism evidence="1 2">
    <name type="scientific">Ogataea philodendri</name>
    <dbReference type="NCBI Taxonomy" id="1378263"/>
    <lineage>
        <taxon>Eukaryota</taxon>
        <taxon>Fungi</taxon>
        <taxon>Dikarya</taxon>
        <taxon>Ascomycota</taxon>
        <taxon>Saccharomycotina</taxon>
        <taxon>Pichiomycetes</taxon>
        <taxon>Pichiales</taxon>
        <taxon>Pichiaceae</taxon>
        <taxon>Ogataea</taxon>
    </lineage>
</organism>
<reference evidence="1" key="2">
    <citation type="submission" date="2021-01" db="EMBL/GenBank/DDBJ databases">
        <authorList>
            <person name="Schikora-Tamarit M.A."/>
        </authorList>
    </citation>
    <scope>NUCLEOTIDE SEQUENCE</scope>
    <source>
        <strain evidence="1">CBS6075</strain>
    </source>
</reference>
<dbReference type="RefSeq" id="XP_046062055.1">
    <property type="nucleotide sequence ID" value="XM_046203811.1"/>
</dbReference>